<dbReference type="OrthoDB" id="105182at2157"/>
<evidence type="ECO:0000313" key="5">
    <source>
        <dbReference type="Proteomes" id="UP000245657"/>
    </source>
</evidence>
<gene>
    <name evidence="4" type="ORF">DK846_14310</name>
</gene>
<keyword evidence="5" id="KW-1185">Reference proteome</keyword>
<protein>
    <recommendedName>
        <fullName evidence="3">Response regulatory domain-containing protein</fullName>
    </recommendedName>
</protein>
<feature type="domain" description="Response regulatory" evidence="3">
    <location>
        <begin position="4"/>
        <end position="119"/>
    </location>
</feature>
<name>A0A2V2N5K9_9EURY</name>
<dbReference type="InterPro" id="IPR011006">
    <property type="entry name" value="CheY-like_superfamily"/>
</dbReference>
<dbReference type="PROSITE" id="PS50110">
    <property type="entry name" value="RESPONSE_REGULATORY"/>
    <property type="match status" value="1"/>
</dbReference>
<dbReference type="AlphaFoldDB" id="A0A2V2N5K9"/>
<reference evidence="4 5" key="1">
    <citation type="submission" date="2018-05" db="EMBL/GenBank/DDBJ databases">
        <title>Draft genome of Methanospirillum lacunae Ki8-1.</title>
        <authorList>
            <person name="Dueholm M.S."/>
            <person name="Nielsen P.H."/>
            <person name="Bakmann L.F."/>
            <person name="Otzen D.E."/>
        </authorList>
    </citation>
    <scope>NUCLEOTIDE SEQUENCE [LARGE SCALE GENOMIC DNA]</scope>
    <source>
        <strain evidence="4 5">Ki8-1</strain>
    </source>
</reference>
<dbReference type="Gene3D" id="3.40.50.2300">
    <property type="match status" value="1"/>
</dbReference>
<dbReference type="Pfam" id="PF00072">
    <property type="entry name" value="Response_reg"/>
    <property type="match status" value="1"/>
</dbReference>
<dbReference type="PANTHER" id="PTHR44591">
    <property type="entry name" value="STRESS RESPONSE REGULATOR PROTEIN 1"/>
    <property type="match status" value="1"/>
</dbReference>
<comment type="caution">
    <text evidence="4">The sequence shown here is derived from an EMBL/GenBank/DDBJ whole genome shotgun (WGS) entry which is preliminary data.</text>
</comment>
<dbReference type="EMBL" id="QGMY01000011">
    <property type="protein sequence ID" value="PWR70563.1"/>
    <property type="molecule type" value="Genomic_DNA"/>
</dbReference>
<dbReference type="GeneID" id="97547713"/>
<dbReference type="SUPFAM" id="SSF55785">
    <property type="entry name" value="PYP-like sensor domain (PAS domain)"/>
    <property type="match status" value="1"/>
</dbReference>
<dbReference type="InterPro" id="IPR001789">
    <property type="entry name" value="Sig_transdc_resp-reg_receiver"/>
</dbReference>
<feature type="modified residue" description="4-aspartylphosphate" evidence="2">
    <location>
        <position position="54"/>
    </location>
</feature>
<dbReference type="InterPro" id="IPR035965">
    <property type="entry name" value="PAS-like_dom_sf"/>
</dbReference>
<dbReference type="CDD" id="cd00156">
    <property type="entry name" value="REC"/>
    <property type="match status" value="1"/>
</dbReference>
<dbReference type="GO" id="GO:0000160">
    <property type="term" value="P:phosphorelay signal transduction system"/>
    <property type="evidence" value="ECO:0007669"/>
    <property type="project" value="InterPro"/>
</dbReference>
<dbReference type="InterPro" id="IPR050595">
    <property type="entry name" value="Bact_response_regulator"/>
</dbReference>
<proteinExistence type="predicted"/>
<dbReference type="SMART" id="SM00448">
    <property type="entry name" value="REC"/>
    <property type="match status" value="1"/>
</dbReference>
<evidence type="ECO:0000256" key="2">
    <source>
        <dbReference type="PROSITE-ProRule" id="PRU00169"/>
    </source>
</evidence>
<dbReference type="PANTHER" id="PTHR44591:SF3">
    <property type="entry name" value="RESPONSE REGULATORY DOMAIN-CONTAINING PROTEIN"/>
    <property type="match status" value="1"/>
</dbReference>
<evidence type="ECO:0000256" key="1">
    <source>
        <dbReference type="ARBA" id="ARBA00022553"/>
    </source>
</evidence>
<dbReference type="SUPFAM" id="SSF52172">
    <property type="entry name" value="CheY-like"/>
    <property type="match status" value="1"/>
</dbReference>
<dbReference type="Gene3D" id="3.30.450.20">
    <property type="entry name" value="PAS domain"/>
    <property type="match status" value="1"/>
</dbReference>
<keyword evidence="1 2" id="KW-0597">Phosphoprotein</keyword>
<evidence type="ECO:0000313" key="4">
    <source>
        <dbReference type="EMBL" id="PWR70563.1"/>
    </source>
</evidence>
<accession>A0A2V2N5K9</accession>
<dbReference type="Proteomes" id="UP000245657">
    <property type="component" value="Unassembled WGS sequence"/>
</dbReference>
<organism evidence="4 5">
    <name type="scientific">Methanospirillum lacunae</name>
    <dbReference type="NCBI Taxonomy" id="668570"/>
    <lineage>
        <taxon>Archaea</taxon>
        <taxon>Methanobacteriati</taxon>
        <taxon>Methanobacteriota</taxon>
        <taxon>Stenosarchaea group</taxon>
        <taxon>Methanomicrobia</taxon>
        <taxon>Methanomicrobiales</taxon>
        <taxon>Methanospirillaceae</taxon>
        <taxon>Methanospirillum</taxon>
    </lineage>
</organism>
<dbReference type="RefSeq" id="WP_109969653.1">
    <property type="nucleotide sequence ID" value="NZ_CP176093.1"/>
</dbReference>
<evidence type="ECO:0000259" key="3">
    <source>
        <dbReference type="PROSITE" id="PS50110"/>
    </source>
</evidence>
<sequence>MAIQVLYVDDEIPHLMLAQEYLGHSGKVDLTCVSSGREAIEALSKNSFQVIVSDYMMQDMDGVALLKYIRQNYGNIPFLLFTGKGKEEVVIEALNHGADYYIRKGNDPFEQFAVLEQRIIQVADRKDVQEELAAREELYHSVLAVQSELIVDFLPDLTIIRSNEQFSALNHGAPTDMIGRKFLSDLSLEDQEELSGAIHLLTPDSSNVDLQQTFTSPDGRDLTFSWHIEGVFSTEGQLVSCKATGRDISQESEARADIKEYEERYQEKATDLPRDMGDFDENVPLNFIIENTRPAGSWTLPELIKQARSLKMNGIASSTGQDGHRAFLIFLNGEPDGGIYIDRTGVLYGDKSTLFLRDSHQFTFYPTAPEIATRFITGCRIYDKSHIKVPNVYAIPEIPSVRKGIGNITLDLRKGGRSMPGIRVTIKSEGKIVGNDITSATGQTSFQLLYGDYTGVVLTENGTLHNFTFKVNTPESSHVVELA</sequence>